<name>A0ABD0YDD6_9HEMI</name>
<evidence type="ECO:0000313" key="1">
    <source>
        <dbReference type="EMBL" id="KAL1129333.1"/>
    </source>
</evidence>
<keyword evidence="2" id="KW-1185">Reference proteome</keyword>
<gene>
    <name evidence="1" type="ORF">AAG570_013862</name>
</gene>
<dbReference type="EMBL" id="JBFDAA010000009">
    <property type="protein sequence ID" value="KAL1129333.1"/>
    <property type="molecule type" value="Genomic_DNA"/>
</dbReference>
<protein>
    <submittedName>
        <fullName evidence="1">Uncharacterized protein</fullName>
    </submittedName>
</protein>
<accession>A0ABD0YDD6</accession>
<sequence length="176" mass="19454">MEHDNKKEFFYVFFVGPKCPNGGGRAEGPGSTGQMSPEDVACLSSVQAGFHESGLIRVQERPRGPPAASPRARTELLLSQVHTPTAFQPPLLRADQMKAISELVTWRKIKARIRVLNRGPLRSASCRRLAAWAPPWYAPIYQLAKELPRPNWALCPGVRALDSYAPTHPSSPLFTV</sequence>
<evidence type="ECO:0000313" key="2">
    <source>
        <dbReference type="Proteomes" id="UP001558652"/>
    </source>
</evidence>
<proteinExistence type="predicted"/>
<dbReference type="AlphaFoldDB" id="A0ABD0YDD6"/>
<comment type="caution">
    <text evidence="1">The sequence shown here is derived from an EMBL/GenBank/DDBJ whole genome shotgun (WGS) entry which is preliminary data.</text>
</comment>
<reference evidence="1 2" key="1">
    <citation type="submission" date="2024-07" db="EMBL/GenBank/DDBJ databases">
        <title>Chromosome-level genome assembly of the water stick insect Ranatra chinensis (Heteroptera: Nepidae).</title>
        <authorList>
            <person name="Liu X."/>
        </authorList>
    </citation>
    <scope>NUCLEOTIDE SEQUENCE [LARGE SCALE GENOMIC DNA]</scope>
    <source>
        <strain evidence="1">Cailab_2021Rc</strain>
        <tissue evidence="1">Muscle</tissue>
    </source>
</reference>
<dbReference type="Proteomes" id="UP001558652">
    <property type="component" value="Unassembled WGS sequence"/>
</dbReference>
<organism evidence="1 2">
    <name type="scientific">Ranatra chinensis</name>
    <dbReference type="NCBI Taxonomy" id="642074"/>
    <lineage>
        <taxon>Eukaryota</taxon>
        <taxon>Metazoa</taxon>
        <taxon>Ecdysozoa</taxon>
        <taxon>Arthropoda</taxon>
        <taxon>Hexapoda</taxon>
        <taxon>Insecta</taxon>
        <taxon>Pterygota</taxon>
        <taxon>Neoptera</taxon>
        <taxon>Paraneoptera</taxon>
        <taxon>Hemiptera</taxon>
        <taxon>Heteroptera</taxon>
        <taxon>Panheteroptera</taxon>
        <taxon>Nepomorpha</taxon>
        <taxon>Nepidae</taxon>
        <taxon>Ranatrinae</taxon>
        <taxon>Ranatra</taxon>
    </lineage>
</organism>